<protein>
    <submittedName>
        <fullName evidence="2">Uncharacterized protein</fullName>
    </submittedName>
</protein>
<keyword evidence="1" id="KW-0472">Membrane</keyword>
<keyword evidence="3" id="KW-1185">Reference proteome</keyword>
<dbReference type="STRING" id="860235.AOZ06_03890"/>
<feature type="transmembrane region" description="Helical" evidence="1">
    <location>
        <begin position="27"/>
        <end position="54"/>
    </location>
</feature>
<evidence type="ECO:0000313" key="2">
    <source>
        <dbReference type="EMBL" id="ALG06177.1"/>
    </source>
</evidence>
<keyword evidence="1" id="KW-0812">Transmembrane</keyword>
<evidence type="ECO:0000313" key="3">
    <source>
        <dbReference type="Proteomes" id="UP000063699"/>
    </source>
</evidence>
<keyword evidence="1" id="KW-1133">Transmembrane helix</keyword>
<dbReference type="EMBL" id="CP012752">
    <property type="protein sequence ID" value="ALG06177.1"/>
    <property type="molecule type" value="Genomic_DNA"/>
</dbReference>
<dbReference type="AlphaFoldDB" id="A0A0N9HJF7"/>
<dbReference type="KEGG" id="kphy:AOZ06_03890"/>
<sequence length="84" mass="8603">MIAAGGVCTLLVLPILRWVGGSLNGTSAIAVIGLASLTVFVPCLLLSMVSPLVVKLQLSTLDRTGRVVGRLSGSARSAASWPRS</sequence>
<accession>A0A0N9HJF7</accession>
<gene>
    <name evidence="2" type="ORF">AOZ06_03890</name>
</gene>
<dbReference type="Proteomes" id="UP000063699">
    <property type="component" value="Chromosome"/>
</dbReference>
<proteinExistence type="predicted"/>
<reference evidence="2 3" key="1">
    <citation type="submission" date="2015-07" db="EMBL/GenBank/DDBJ databases">
        <title>Genome sequencing of Kibdelosporangium phytohabitans.</title>
        <authorList>
            <person name="Qin S."/>
            <person name="Xing K."/>
        </authorList>
    </citation>
    <scope>NUCLEOTIDE SEQUENCE [LARGE SCALE GENOMIC DNA]</scope>
    <source>
        <strain evidence="2 3">KLBMP1111</strain>
    </source>
</reference>
<organism evidence="2 3">
    <name type="scientific">Kibdelosporangium phytohabitans</name>
    <dbReference type="NCBI Taxonomy" id="860235"/>
    <lineage>
        <taxon>Bacteria</taxon>
        <taxon>Bacillati</taxon>
        <taxon>Actinomycetota</taxon>
        <taxon>Actinomycetes</taxon>
        <taxon>Pseudonocardiales</taxon>
        <taxon>Pseudonocardiaceae</taxon>
        <taxon>Kibdelosporangium</taxon>
    </lineage>
</organism>
<evidence type="ECO:0000256" key="1">
    <source>
        <dbReference type="SAM" id="Phobius"/>
    </source>
</evidence>
<dbReference type="RefSeq" id="WP_054288153.1">
    <property type="nucleotide sequence ID" value="NZ_CP012752.1"/>
</dbReference>
<name>A0A0N9HJF7_9PSEU</name>